<dbReference type="InterPro" id="IPR040853">
    <property type="entry name" value="RapA2_cadherin-like"/>
</dbReference>
<keyword evidence="3" id="KW-1185">Reference proteome</keyword>
<reference evidence="2 3" key="1">
    <citation type="submission" date="2024-06" db="EMBL/GenBank/DDBJ databases">
        <authorList>
            <person name="Chen R.Y."/>
        </authorList>
    </citation>
    <scope>NUCLEOTIDE SEQUENCE [LARGE SCALE GENOMIC DNA]</scope>
    <source>
        <strain evidence="2 3">D2</strain>
    </source>
</reference>
<evidence type="ECO:0000259" key="1">
    <source>
        <dbReference type="Pfam" id="PF17803"/>
    </source>
</evidence>
<dbReference type="PROSITE" id="PS51257">
    <property type="entry name" value="PROKAR_LIPOPROTEIN"/>
    <property type="match status" value="1"/>
</dbReference>
<accession>A0ABV1RCS9</accession>
<protein>
    <submittedName>
        <fullName evidence="2">VCBS domain-containing protein</fullName>
    </submittedName>
</protein>
<name>A0ABV1RCS9_9ALTE</name>
<evidence type="ECO:0000313" key="2">
    <source>
        <dbReference type="EMBL" id="MER2490729.1"/>
    </source>
</evidence>
<evidence type="ECO:0000313" key="3">
    <source>
        <dbReference type="Proteomes" id="UP001467690"/>
    </source>
</evidence>
<feature type="domain" description="RapA2 cadherin-like" evidence="1">
    <location>
        <begin position="40"/>
        <end position="102"/>
    </location>
</feature>
<proteinExistence type="predicted"/>
<dbReference type="EMBL" id="JBELOE010000064">
    <property type="protein sequence ID" value="MER2490729.1"/>
    <property type="molecule type" value="Genomic_DNA"/>
</dbReference>
<gene>
    <name evidence="2" type="ORF">ABS311_02370</name>
</gene>
<dbReference type="Gene3D" id="2.60.40.10">
    <property type="entry name" value="Immunoglobulins"/>
    <property type="match status" value="2"/>
</dbReference>
<dbReference type="NCBIfam" id="TIGR01965">
    <property type="entry name" value="VCBS_repeat"/>
    <property type="match status" value="2"/>
</dbReference>
<dbReference type="InterPro" id="IPR010221">
    <property type="entry name" value="VCBS_dom"/>
</dbReference>
<dbReference type="InterPro" id="IPR013783">
    <property type="entry name" value="Ig-like_fold"/>
</dbReference>
<dbReference type="Pfam" id="PF17803">
    <property type="entry name" value="Cadherin_4"/>
    <property type="match status" value="2"/>
</dbReference>
<feature type="domain" description="RapA2 cadherin-like" evidence="1">
    <location>
        <begin position="135"/>
        <end position="210"/>
    </location>
</feature>
<dbReference type="Proteomes" id="UP001467690">
    <property type="component" value="Unassembled WGS sequence"/>
</dbReference>
<organism evidence="2 3">
    <name type="scientific">Catenovulum sediminis</name>
    <dbReference type="NCBI Taxonomy" id="1740262"/>
    <lineage>
        <taxon>Bacteria</taxon>
        <taxon>Pseudomonadati</taxon>
        <taxon>Pseudomonadota</taxon>
        <taxon>Gammaproteobacteria</taxon>
        <taxon>Alteromonadales</taxon>
        <taxon>Alteromonadaceae</taxon>
        <taxon>Catenovulum</taxon>
    </lineage>
</organism>
<dbReference type="RefSeq" id="WP_350400492.1">
    <property type="nucleotide sequence ID" value="NZ_JBELOE010000064.1"/>
</dbReference>
<sequence>MEMKKNLITLAMIVSLSACSLDIGGDDDDDKGGDNNQNPPVNTPAVISGQLSGSISVDASADLTGALTVTDVDADEDKATAQSATATSYGTFSLAEDGSWSYTLDTSNTAVAALSSASETLTDSITVTSVDGTAATIKVTISGVDTTPVNTAATFAGDLAATIVNDTSADISGTVAVTDPDSGEATIVSQVSQGTTYGTFSIDDNGAWVYTLTTSHTDVAALASQSDTLTDSITIESADGTSTAVVVTITGPTVTSTTSKVAKITDTEDGDTGELRLKLADVDIDPIVAGKLTLSFRKEAGAQNNNPNDNDTDFKDAYIGLYGSSVSTGKDLIELRMNEGTYEIRNQDDIDVAATFTGDEWVDVEFTWDASNASDTVQPMITAKINGVAVTPAAFAAASTDLSLTKDGLQYLSFKLADNDATVPTAFYIDDVKLYSDIAGTTLVLDENFEKYTTDKTLESTNDESPYHSNTNEVMVVEITK</sequence>
<comment type="caution">
    <text evidence="2">The sequence shown here is derived from an EMBL/GenBank/DDBJ whole genome shotgun (WGS) entry which is preliminary data.</text>
</comment>